<dbReference type="PANTHER" id="PTHR39159:SF1">
    <property type="entry name" value="UPF0374 PROTEIN YGAC"/>
    <property type="match status" value="1"/>
</dbReference>
<evidence type="ECO:0000256" key="1">
    <source>
        <dbReference type="ARBA" id="ARBA00022801"/>
    </source>
</evidence>
<dbReference type="Gene3D" id="2.40.380.10">
    <property type="entry name" value="FomD-like"/>
    <property type="match status" value="1"/>
</dbReference>
<reference evidence="3" key="1">
    <citation type="submission" date="2021-01" db="EMBL/GenBank/DDBJ databases">
        <title>Whole genome shotgun sequence of Actinoplanes capillaceus NBRC 16408.</title>
        <authorList>
            <person name="Komaki H."/>
            <person name="Tamura T."/>
        </authorList>
    </citation>
    <scope>NUCLEOTIDE SEQUENCE [LARGE SCALE GENOMIC DNA]</scope>
    <source>
        <strain evidence="3">NBRC 16408</strain>
    </source>
</reference>
<gene>
    <name evidence="3" type="ORF">Aca07nite_53520</name>
</gene>
<dbReference type="Pfam" id="PF04167">
    <property type="entry name" value="DUF402"/>
    <property type="match status" value="1"/>
</dbReference>
<proteinExistence type="predicted"/>
<protein>
    <recommendedName>
        <fullName evidence="2">DUF402 domain-containing protein</fullName>
    </recommendedName>
</protein>
<name>A0ABQ3WPD3_9ACTN</name>
<evidence type="ECO:0000259" key="2">
    <source>
        <dbReference type="Pfam" id="PF04167"/>
    </source>
</evidence>
<dbReference type="InterPro" id="IPR007295">
    <property type="entry name" value="DUF402"/>
</dbReference>
<evidence type="ECO:0000313" key="3">
    <source>
        <dbReference type="EMBL" id="GID48077.1"/>
    </source>
</evidence>
<dbReference type="EMBL" id="BOMF01000101">
    <property type="protein sequence ID" value="GID48077.1"/>
    <property type="molecule type" value="Genomic_DNA"/>
</dbReference>
<dbReference type="SUPFAM" id="SSF159234">
    <property type="entry name" value="FomD-like"/>
    <property type="match status" value="1"/>
</dbReference>
<accession>A0ABQ3WPD3</accession>
<dbReference type="PANTHER" id="PTHR39159">
    <property type="match status" value="1"/>
</dbReference>
<organism evidence="3">
    <name type="scientific">Actinoplanes campanulatus</name>
    <dbReference type="NCBI Taxonomy" id="113559"/>
    <lineage>
        <taxon>Bacteria</taxon>
        <taxon>Bacillati</taxon>
        <taxon>Actinomycetota</taxon>
        <taxon>Actinomycetes</taxon>
        <taxon>Micromonosporales</taxon>
        <taxon>Micromonosporaceae</taxon>
        <taxon>Actinoplanes</taxon>
    </lineage>
</organism>
<dbReference type="InterPro" id="IPR035930">
    <property type="entry name" value="FomD-like_sf"/>
</dbReference>
<sequence>MIQMRFTKWGGRLHWFYPLEPLGEDRHGRWFGARAGIPVQRGEEPPVIQPHDVVTLIPAAGCWIASFNPDHVELSAYIDVTTRPEIVDGVIHAVDLDLDVIRRRDGSVAVLDEDEFADHQARYGYPAPVVAQARATTDDLVALLTRAVQPFETEARRRLAAFTR</sequence>
<keyword evidence="1" id="KW-0378">Hydrolase</keyword>
<dbReference type="InterPro" id="IPR050212">
    <property type="entry name" value="Ntdp-like"/>
</dbReference>
<comment type="caution">
    <text evidence="3">The sequence shown here is derived from an EMBL/GenBank/DDBJ whole genome shotgun (WGS) entry which is preliminary data.</text>
</comment>
<feature type="domain" description="DUF402" evidence="2">
    <location>
        <begin position="25"/>
        <end position="146"/>
    </location>
</feature>